<sequence length="173" mass="19911">MRPSFDIRCYNGCIVGGLRFHTSERDSRCTTQNSEVMVIDEINTSGNGDNNFFGSMLSFLSGFDETMFLEFAEELDNPAEGLSLVGDNSGTSQPSATLTSRRRKEYIEVVKGNLQRFFVLDFKDQEMNRFVEHQILSTFQEFQDDCHKHLKKYNDPEEAHANLPHLLVRRDKD</sequence>
<dbReference type="EMBL" id="SSTE01004003">
    <property type="protein sequence ID" value="KAA0062847.1"/>
    <property type="molecule type" value="Genomic_DNA"/>
</dbReference>
<reference evidence="1 2" key="1">
    <citation type="submission" date="2019-08" db="EMBL/GenBank/DDBJ databases">
        <title>Draft genome sequences of two oriental melons (Cucumis melo L. var makuwa).</title>
        <authorList>
            <person name="Kwon S.-Y."/>
        </authorList>
    </citation>
    <scope>NUCLEOTIDE SEQUENCE [LARGE SCALE GENOMIC DNA]</scope>
    <source>
        <strain evidence="2">cv. SW 3</strain>
        <tissue evidence="1">Leaf</tissue>
    </source>
</reference>
<accession>A0A5A7V791</accession>
<evidence type="ECO:0000313" key="2">
    <source>
        <dbReference type="Proteomes" id="UP000321393"/>
    </source>
</evidence>
<dbReference type="Proteomes" id="UP000321393">
    <property type="component" value="Unassembled WGS sequence"/>
</dbReference>
<name>A0A5A7V791_CUCMM</name>
<comment type="caution">
    <text evidence="1">The sequence shown here is derived from an EMBL/GenBank/DDBJ whole genome shotgun (WGS) entry which is preliminary data.</text>
</comment>
<dbReference type="OrthoDB" id="1878503at2759"/>
<proteinExistence type="predicted"/>
<organism evidence="1 2">
    <name type="scientific">Cucumis melo var. makuwa</name>
    <name type="common">Oriental melon</name>
    <dbReference type="NCBI Taxonomy" id="1194695"/>
    <lineage>
        <taxon>Eukaryota</taxon>
        <taxon>Viridiplantae</taxon>
        <taxon>Streptophyta</taxon>
        <taxon>Embryophyta</taxon>
        <taxon>Tracheophyta</taxon>
        <taxon>Spermatophyta</taxon>
        <taxon>Magnoliopsida</taxon>
        <taxon>eudicotyledons</taxon>
        <taxon>Gunneridae</taxon>
        <taxon>Pentapetalae</taxon>
        <taxon>rosids</taxon>
        <taxon>fabids</taxon>
        <taxon>Cucurbitales</taxon>
        <taxon>Cucurbitaceae</taxon>
        <taxon>Benincaseae</taxon>
        <taxon>Cucumis</taxon>
    </lineage>
</organism>
<gene>
    <name evidence="1" type="ORF">E6C27_scaffold2406G00020</name>
</gene>
<protein>
    <submittedName>
        <fullName evidence="1">Gamma-aminobutyrate transaminase POP2</fullName>
    </submittedName>
</protein>
<dbReference type="AlphaFoldDB" id="A0A5A7V791"/>
<evidence type="ECO:0000313" key="1">
    <source>
        <dbReference type="EMBL" id="KAA0062847.1"/>
    </source>
</evidence>